<dbReference type="STRING" id="1045775.SAMN05216378_4797"/>
<evidence type="ECO:0000313" key="3">
    <source>
        <dbReference type="Proteomes" id="UP000198855"/>
    </source>
</evidence>
<evidence type="ECO:0000313" key="2">
    <source>
        <dbReference type="EMBL" id="SFF02939.1"/>
    </source>
</evidence>
<feature type="transmembrane region" description="Helical" evidence="1">
    <location>
        <begin position="106"/>
        <end position="130"/>
    </location>
</feature>
<keyword evidence="1" id="KW-1133">Transmembrane helix</keyword>
<dbReference type="NCBIfam" id="TIGR02831">
    <property type="entry name" value="spo_II_M"/>
    <property type="match status" value="1"/>
</dbReference>
<keyword evidence="1" id="KW-0472">Membrane</keyword>
<dbReference type="RefSeq" id="WP_091188941.1">
    <property type="nucleotide sequence ID" value="NZ_FOMT01000005.1"/>
</dbReference>
<sequence length="214" mass="23025">MRSPAFQDAVKNQLTLYVFVAVLFVVGAIFGGLMVNALTLEQQQDLATDVNQYIRLVNAGMAPDAAQSFWDSFFFHGKWLFLLWFLGISVVGVPFVLALDFLKGALVGFAVGSLISQHAWKGLLFSLASVAPPNLIIVPAIMITSVAAITFSTFVIKNRLLQQKGALAPQIASFTSTALLMLLFLAGAALLEAYLSPYFMQWAAPYLAGAGTGV</sequence>
<name>A0A1I2FDH3_9BACL</name>
<feature type="transmembrane region" description="Helical" evidence="1">
    <location>
        <begin position="168"/>
        <end position="191"/>
    </location>
</feature>
<dbReference type="Pfam" id="PF01944">
    <property type="entry name" value="SpoIIM"/>
    <property type="match status" value="1"/>
</dbReference>
<dbReference type="InterPro" id="IPR014196">
    <property type="entry name" value="SpoIIM"/>
</dbReference>
<gene>
    <name evidence="2" type="ORF">SAMN05216378_4797</name>
</gene>
<feature type="transmembrane region" description="Helical" evidence="1">
    <location>
        <begin position="14"/>
        <end position="35"/>
    </location>
</feature>
<dbReference type="InterPro" id="IPR002798">
    <property type="entry name" value="SpoIIM-like"/>
</dbReference>
<dbReference type="Proteomes" id="UP000198855">
    <property type="component" value="Unassembled WGS sequence"/>
</dbReference>
<proteinExistence type="predicted"/>
<evidence type="ECO:0000256" key="1">
    <source>
        <dbReference type="SAM" id="Phobius"/>
    </source>
</evidence>
<organism evidence="2 3">
    <name type="scientific">Paenibacillus catalpae</name>
    <dbReference type="NCBI Taxonomy" id="1045775"/>
    <lineage>
        <taxon>Bacteria</taxon>
        <taxon>Bacillati</taxon>
        <taxon>Bacillota</taxon>
        <taxon>Bacilli</taxon>
        <taxon>Bacillales</taxon>
        <taxon>Paenibacillaceae</taxon>
        <taxon>Paenibacillus</taxon>
    </lineage>
</organism>
<reference evidence="3" key="1">
    <citation type="submission" date="2016-10" db="EMBL/GenBank/DDBJ databases">
        <authorList>
            <person name="Varghese N."/>
            <person name="Submissions S."/>
        </authorList>
    </citation>
    <scope>NUCLEOTIDE SEQUENCE [LARGE SCALE GENOMIC DNA]</scope>
    <source>
        <strain evidence="3">CGMCC 1.10784</strain>
    </source>
</reference>
<feature type="transmembrane region" description="Helical" evidence="1">
    <location>
        <begin position="79"/>
        <end position="99"/>
    </location>
</feature>
<dbReference type="OrthoDB" id="2065033at2"/>
<dbReference type="PIRSF" id="PIRSF038973">
    <property type="entry name" value="SpoIIM"/>
    <property type="match status" value="1"/>
</dbReference>
<keyword evidence="3" id="KW-1185">Reference proteome</keyword>
<protein>
    <submittedName>
        <fullName evidence="2">Stage II sporulation protein M</fullName>
    </submittedName>
</protein>
<dbReference type="AlphaFoldDB" id="A0A1I2FDH3"/>
<dbReference type="EMBL" id="FOMT01000005">
    <property type="protein sequence ID" value="SFF02939.1"/>
    <property type="molecule type" value="Genomic_DNA"/>
</dbReference>
<accession>A0A1I2FDH3</accession>
<feature type="transmembrane region" description="Helical" evidence="1">
    <location>
        <begin position="136"/>
        <end position="156"/>
    </location>
</feature>
<keyword evidence="1" id="KW-0812">Transmembrane</keyword>